<evidence type="ECO:0000256" key="5">
    <source>
        <dbReference type="ARBA" id="ARBA00022917"/>
    </source>
</evidence>
<dbReference type="Pfam" id="PF01425">
    <property type="entry name" value="Amidase"/>
    <property type="match status" value="1"/>
</dbReference>
<protein>
    <recommendedName>
        <fullName evidence="8">Glutamyl-tRNA(Gln) amidotransferase subunit A</fullName>
        <shortName evidence="8">Glu-ADT subunit A</shortName>
        <ecNumber evidence="8">6.3.5.7</ecNumber>
    </recommendedName>
</protein>
<dbReference type="InterPro" id="IPR036928">
    <property type="entry name" value="AS_sf"/>
</dbReference>
<dbReference type="PROSITE" id="PS00571">
    <property type="entry name" value="AMIDASES"/>
    <property type="match status" value="1"/>
</dbReference>
<sequence length="486" mass="52109">MTLLDMTISQARQALADRKVSAAELTEASFARIAQTDERVQAFLTLNEEGAKAQAKRIDERRAAGEALHPLAGIPAGLKDNIVSEGMRTTCASRFLENYEPVYDGTVARKLKEADVVTVGKLNMDEFAMGGSNENSAFQATRNPWDLERVPGGSSGGSAAAVAAGQVSFALGSDTGGSIRQPASYCGIVGLKPTYGLVSRFGLVAFASSLDQIGPLTNNVEDAAHVLQAIAGYDPMDSTSAKVDIPDYAAALSGEVRGLRIGVPSEYIGQGVDPKVKEAVLAALKVYEHLGATWEEVSMPHTDYAVATYYLLASSEASSNLARFDGVRYGVRAEQPGNLLDLYLQSRSQGFGPEVKRRIMLGTYALSSGYYDAYYLKAQKVRTLIQGDFEQAFQKYDILLGPTAPTTAFRLGEQIDDPLQMYLNDILTIPVSLAGVPAISIPCGLADGMPVGLQLIGRAFDEATVLRAAHAFEQNTDHHKLRPQLS</sequence>
<feature type="active site" description="Acyl-ester intermediate" evidence="8">
    <location>
        <position position="178"/>
    </location>
</feature>
<evidence type="ECO:0000256" key="7">
    <source>
        <dbReference type="ARBA" id="ARBA00047407"/>
    </source>
</evidence>
<evidence type="ECO:0000313" key="10">
    <source>
        <dbReference type="EMBL" id="CAH8243077.1"/>
    </source>
</evidence>
<feature type="active site" description="Charge relay system" evidence="8">
    <location>
        <position position="79"/>
    </location>
</feature>
<evidence type="ECO:0000256" key="1">
    <source>
        <dbReference type="ARBA" id="ARBA00008069"/>
    </source>
</evidence>
<keyword evidence="4 8" id="KW-0067">ATP-binding</keyword>
<name>A0ABM9FVA1_9BACL</name>
<dbReference type="InterPro" id="IPR004412">
    <property type="entry name" value="GatA"/>
</dbReference>
<accession>A0ABM9FVA1</accession>
<dbReference type="SUPFAM" id="SSF75304">
    <property type="entry name" value="Amidase signature (AS) enzymes"/>
    <property type="match status" value="1"/>
</dbReference>
<evidence type="ECO:0000259" key="9">
    <source>
        <dbReference type="Pfam" id="PF01425"/>
    </source>
</evidence>
<evidence type="ECO:0000313" key="11">
    <source>
        <dbReference type="Proteomes" id="UP001154322"/>
    </source>
</evidence>
<dbReference type="Gene3D" id="3.90.1300.10">
    <property type="entry name" value="Amidase signature (AS) domain"/>
    <property type="match status" value="1"/>
</dbReference>
<dbReference type="InterPro" id="IPR020556">
    <property type="entry name" value="Amidase_CS"/>
</dbReference>
<comment type="similarity">
    <text evidence="1 8">Belongs to the amidase family. GatA subfamily.</text>
</comment>
<dbReference type="Proteomes" id="UP001154322">
    <property type="component" value="Unassembled WGS sequence"/>
</dbReference>
<reference evidence="10" key="1">
    <citation type="submission" date="2022-06" db="EMBL/GenBank/DDBJ databases">
        <authorList>
            <person name="Dietemann V."/>
            <person name="Ory F."/>
            <person name="Dainat B."/>
            <person name="Oberhansli S."/>
        </authorList>
    </citation>
    <scope>NUCLEOTIDE SEQUENCE</scope>
    <source>
        <strain evidence="10">Ena-SAMPLE-TAB-26-04-2022-14:26:32:270-5432</strain>
    </source>
</reference>
<comment type="catalytic activity">
    <reaction evidence="7 8">
        <text>L-glutamyl-tRNA(Gln) + L-glutamine + ATP + H2O = L-glutaminyl-tRNA(Gln) + L-glutamate + ADP + phosphate + H(+)</text>
        <dbReference type="Rhea" id="RHEA:17521"/>
        <dbReference type="Rhea" id="RHEA-COMP:9681"/>
        <dbReference type="Rhea" id="RHEA-COMP:9684"/>
        <dbReference type="ChEBI" id="CHEBI:15377"/>
        <dbReference type="ChEBI" id="CHEBI:15378"/>
        <dbReference type="ChEBI" id="CHEBI:29985"/>
        <dbReference type="ChEBI" id="CHEBI:30616"/>
        <dbReference type="ChEBI" id="CHEBI:43474"/>
        <dbReference type="ChEBI" id="CHEBI:58359"/>
        <dbReference type="ChEBI" id="CHEBI:78520"/>
        <dbReference type="ChEBI" id="CHEBI:78521"/>
        <dbReference type="ChEBI" id="CHEBI:456216"/>
        <dbReference type="EC" id="6.3.5.7"/>
    </reaction>
</comment>
<dbReference type="HAMAP" id="MF_00120">
    <property type="entry name" value="GatA"/>
    <property type="match status" value="1"/>
</dbReference>
<organism evidence="10 11">
    <name type="scientific">Paenibacillus melissococcoides</name>
    <dbReference type="NCBI Taxonomy" id="2912268"/>
    <lineage>
        <taxon>Bacteria</taxon>
        <taxon>Bacillati</taxon>
        <taxon>Bacillota</taxon>
        <taxon>Bacilli</taxon>
        <taxon>Bacillales</taxon>
        <taxon>Paenibacillaceae</taxon>
        <taxon>Paenibacillus</taxon>
    </lineage>
</organism>
<dbReference type="PANTHER" id="PTHR11895">
    <property type="entry name" value="TRANSAMIDASE"/>
    <property type="match status" value="1"/>
</dbReference>
<keyword evidence="11" id="KW-1185">Reference proteome</keyword>
<dbReference type="PANTHER" id="PTHR11895:SF151">
    <property type="entry name" value="GLUTAMYL-TRNA(GLN) AMIDOTRANSFERASE SUBUNIT A"/>
    <property type="match status" value="1"/>
</dbReference>
<comment type="function">
    <text evidence="6 8">Allows the formation of correctly charged Gln-tRNA(Gln) through the transamidation of misacylated Glu-tRNA(Gln) in organisms which lack glutaminyl-tRNA synthetase. The reaction takes place in the presence of glutamine and ATP through an activated gamma-phospho-Glu-tRNA(Gln).</text>
</comment>
<comment type="caution">
    <text evidence="10">The sequence shown here is derived from an EMBL/GenBank/DDBJ whole genome shotgun (WGS) entry which is preliminary data.</text>
</comment>
<dbReference type="InterPro" id="IPR023631">
    <property type="entry name" value="Amidase_dom"/>
</dbReference>
<dbReference type="EMBL" id="CALYLO010000001">
    <property type="protein sequence ID" value="CAH8243077.1"/>
    <property type="molecule type" value="Genomic_DNA"/>
</dbReference>
<proteinExistence type="inferred from homology"/>
<keyword evidence="3 8" id="KW-0547">Nucleotide-binding</keyword>
<feature type="active site" description="Charge relay system" evidence="8">
    <location>
        <position position="154"/>
    </location>
</feature>
<evidence type="ECO:0000256" key="4">
    <source>
        <dbReference type="ARBA" id="ARBA00022840"/>
    </source>
</evidence>
<dbReference type="EC" id="6.3.5.7" evidence="8"/>
<evidence type="ECO:0000256" key="6">
    <source>
        <dbReference type="ARBA" id="ARBA00025295"/>
    </source>
</evidence>
<evidence type="ECO:0000256" key="3">
    <source>
        <dbReference type="ARBA" id="ARBA00022741"/>
    </source>
</evidence>
<dbReference type="NCBIfam" id="TIGR00132">
    <property type="entry name" value="gatA"/>
    <property type="match status" value="1"/>
</dbReference>
<keyword evidence="2 8" id="KW-0436">Ligase</keyword>
<gene>
    <name evidence="8 10" type="primary">gatA</name>
    <name evidence="10" type="ORF">WJ0W_000286</name>
</gene>
<evidence type="ECO:0000256" key="2">
    <source>
        <dbReference type="ARBA" id="ARBA00022598"/>
    </source>
</evidence>
<evidence type="ECO:0000256" key="8">
    <source>
        <dbReference type="HAMAP-Rule" id="MF_00120"/>
    </source>
</evidence>
<dbReference type="InterPro" id="IPR000120">
    <property type="entry name" value="Amidase"/>
</dbReference>
<feature type="domain" description="Amidase" evidence="9">
    <location>
        <begin position="24"/>
        <end position="466"/>
    </location>
</feature>
<comment type="subunit">
    <text evidence="8">Heterotrimer of A, B and C subunits.</text>
</comment>
<keyword evidence="5 8" id="KW-0648">Protein biosynthesis</keyword>